<proteinExistence type="predicted"/>
<gene>
    <name evidence="1" type="ORF">KF715C_ch2980</name>
</gene>
<dbReference type="EMBL" id="AP015029">
    <property type="protein sequence ID" value="BAW20871.1"/>
    <property type="molecule type" value="Genomic_DNA"/>
</dbReference>
<accession>A0A1L7N5Y1</accession>
<sequence length="79" mass="8620">MKLDTNKVESVLNDARSAVQKHDLGLGAFHAAGYARGAIETLRNLGLISSVEFNRLEREVMIKEADADMVDALGCDDEN</sequence>
<evidence type="ECO:0000313" key="2">
    <source>
        <dbReference type="Proteomes" id="UP000218731"/>
    </source>
</evidence>
<reference evidence="1 2" key="1">
    <citation type="submission" date="2015-11" db="EMBL/GenBank/DDBJ databases">
        <title>Complete genome sequencing of a biphenyl-degrading bacterium, Pseudomonas putida KF715 (=NBRC110667).</title>
        <authorList>
            <person name="Suenaga H."/>
            <person name="Fujihara N."/>
            <person name="Watanabe T."/>
            <person name="Hirose J."/>
            <person name="Kimura N."/>
            <person name="Yamazoe A."/>
            <person name="Hosoyama A."/>
            <person name="Shimodaira J."/>
            <person name="Furukawa K."/>
        </authorList>
    </citation>
    <scope>NUCLEOTIDE SEQUENCE [LARGE SCALE GENOMIC DNA]</scope>
    <source>
        <strain evidence="1 2">KF715</strain>
    </source>
</reference>
<dbReference type="AlphaFoldDB" id="A0A1L7N5Y1"/>
<dbReference type="Proteomes" id="UP000218731">
    <property type="component" value="Chromosome 1"/>
</dbReference>
<organism evidence="1 2">
    <name type="scientific">Pseudomonas putida</name>
    <name type="common">Arthrobacter siderocapsulatus</name>
    <dbReference type="NCBI Taxonomy" id="303"/>
    <lineage>
        <taxon>Bacteria</taxon>
        <taxon>Pseudomonadati</taxon>
        <taxon>Pseudomonadota</taxon>
        <taxon>Gammaproteobacteria</taxon>
        <taxon>Pseudomonadales</taxon>
        <taxon>Pseudomonadaceae</taxon>
        <taxon>Pseudomonas</taxon>
    </lineage>
</organism>
<evidence type="ECO:0000313" key="1">
    <source>
        <dbReference type="EMBL" id="BAW20871.1"/>
    </source>
</evidence>
<dbReference type="RefSeq" id="WP_096425468.1">
    <property type="nucleotide sequence ID" value="NZ_AP015029.1"/>
</dbReference>
<protein>
    <submittedName>
        <fullName evidence="1">Uncharacterized protein</fullName>
    </submittedName>
</protein>
<name>A0A1L7N5Y1_PSEPU</name>